<comment type="subcellular location">
    <subcellularLocation>
        <location evidence="1">Cell membrane</location>
        <topology evidence="1">Multi-pass membrane protein</topology>
    </subcellularLocation>
</comment>
<dbReference type="Pfam" id="PF03176">
    <property type="entry name" value="MMPL"/>
    <property type="match status" value="2"/>
</dbReference>
<evidence type="ECO:0000256" key="3">
    <source>
        <dbReference type="ARBA" id="ARBA00022692"/>
    </source>
</evidence>
<gene>
    <name evidence="8" type="ORF">NV381_05515</name>
</gene>
<keyword evidence="9" id="KW-1185">Reference proteome</keyword>
<feature type="transmembrane region" description="Helical" evidence="6">
    <location>
        <begin position="12"/>
        <end position="32"/>
    </location>
</feature>
<dbReference type="InterPro" id="IPR050545">
    <property type="entry name" value="Mycobact_MmpL"/>
</dbReference>
<dbReference type="EMBL" id="JANQBD010000003">
    <property type="protein sequence ID" value="MCR8630657.1"/>
    <property type="molecule type" value="Genomic_DNA"/>
</dbReference>
<feature type="transmembrane region" description="Helical" evidence="6">
    <location>
        <begin position="355"/>
        <end position="373"/>
    </location>
</feature>
<evidence type="ECO:0000256" key="5">
    <source>
        <dbReference type="ARBA" id="ARBA00023136"/>
    </source>
</evidence>
<feature type="transmembrane region" description="Helical" evidence="6">
    <location>
        <begin position="225"/>
        <end position="246"/>
    </location>
</feature>
<accession>A0ABT1YCJ8</accession>
<feature type="domain" description="SSD" evidence="7">
    <location>
        <begin position="195"/>
        <end position="323"/>
    </location>
</feature>
<reference evidence="8 9" key="1">
    <citation type="submission" date="2022-08" db="EMBL/GenBank/DDBJ databases">
        <title>Paenibacillus endoradicis sp. nov., Paenibacillus radicibacter sp. nov and Paenibacillus pararadicis sp. nov., three cold-adapted plant growth-promoting bacteria isolated from root of Larix gmelinii in Great Khingan.</title>
        <authorList>
            <person name="Xue H."/>
        </authorList>
    </citation>
    <scope>NUCLEOTIDE SEQUENCE [LARGE SCALE GENOMIC DNA]</scope>
    <source>
        <strain evidence="8 9">N5-1-1-5</strain>
    </source>
</reference>
<evidence type="ECO:0000313" key="8">
    <source>
        <dbReference type="EMBL" id="MCR8630657.1"/>
    </source>
</evidence>
<evidence type="ECO:0000256" key="4">
    <source>
        <dbReference type="ARBA" id="ARBA00022989"/>
    </source>
</evidence>
<feature type="transmembrane region" description="Helical" evidence="6">
    <location>
        <begin position="535"/>
        <end position="556"/>
    </location>
</feature>
<evidence type="ECO:0000256" key="2">
    <source>
        <dbReference type="ARBA" id="ARBA00022475"/>
    </source>
</evidence>
<evidence type="ECO:0000256" key="1">
    <source>
        <dbReference type="ARBA" id="ARBA00004651"/>
    </source>
</evidence>
<feature type="transmembrane region" description="Helical" evidence="6">
    <location>
        <begin position="599"/>
        <end position="626"/>
    </location>
</feature>
<dbReference type="InterPro" id="IPR004869">
    <property type="entry name" value="MMPL_dom"/>
</dbReference>
<feature type="transmembrane region" description="Helical" evidence="6">
    <location>
        <begin position="568"/>
        <end position="587"/>
    </location>
</feature>
<dbReference type="PROSITE" id="PS50156">
    <property type="entry name" value="SSD"/>
    <property type="match status" value="1"/>
</dbReference>
<dbReference type="InterPro" id="IPR000731">
    <property type="entry name" value="SSD"/>
</dbReference>
<name>A0ABT1YCJ8_9BACL</name>
<organism evidence="8 9">
    <name type="scientific">Paenibacillus radicis</name>
    <name type="common">ex Xue et al. 2023</name>
    <dbReference type="NCBI Taxonomy" id="2972489"/>
    <lineage>
        <taxon>Bacteria</taxon>
        <taxon>Bacillati</taxon>
        <taxon>Bacillota</taxon>
        <taxon>Bacilli</taxon>
        <taxon>Bacillales</taxon>
        <taxon>Paenibacillaceae</taxon>
        <taxon>Paenibacillus</taxon>
    </lineage>
</organism>
<evidence type="ECO:0000313" key="9">
    <source>
        <dbReference type="Proteomes" id="UP001300012"/>
    </source>
</evidence>
<proteinExistence type="predicted"/>
<protein>
    <submittedName>
        <fullName evidence="8">MMPL family transporter</fullName>
    </submittedName>
</protein>
<keyword evidence="4 6" id="KW-1133">Transmembrane helix</keyword>
<feature type="transmembrane region" description="Helical" evidence="6">
    <location>
        <begin position="180"/>
        <end position="213"/>
    </location>
</feature>
<feature type="transmembrane region" description="Helical" evidence="6">
    <location>
        <begin position="272"/>
        <end position="292"/>
    </location>
</feature>
<feature type="transmembrane region" description="Helical" evidence="6">
    <location>
        <begin position="298"/>
        <end position="325"/>
    </location>
</feature>
<dbReference type="PANTHER" id="PTHR33406">
    <property type="entry name" value="MEMBRANE PROTEIN MJ1562-RELATED"/>
    <property type="match status" value="1"/>
</dbReference>
<comment type="caution">
    <text evidence="8">The sequence shown here is derived from an EMBL/GenBank/DDBJ whole genome shotgun (WGS) entry which is preliminary data.</text>
</comment>
<evidence type="ECO:0000256" key="6">
    <source>
        <dbReference type="SAM" id="Phobius"/>
    </source>
</evidence>
<feature type="transmembrane region" description="Helical" evidence="6">
    <location>
        <begin position="638"/>
        <end position="660"/>
    </location>
</feature>
<dbReference type="RefSeq" id="WP_258212271.1">
    <property type="nucleotide sequence ID" value="NZ_JANQBD010000003.1"/>
</dbReference>
<sequence>MGYHKLASLSLRYPKSIILIWVLFFTFFGAYASKLPDVLKDHGLTPDGAFIKVQHMLSSDFHILENPIILVFENKGHLSSEPFHQFIQQSLLQLQGMEGLSKVTSPMENKGMFSGDLAYAVLEFEHKPYEMKPVLEEVRRRLPENKDFVVKMTGKPVIQADVNQASQNDLKKAEMIGIPAAFVILWFAFGGIVSAMLPIIIGVTGVIGTMGMMYWMGAVVDLSNFVLNVIPMVGLALSIDFALMIVSRFREELEKNAADQALIITMKTAGRAVLVSAVTLFLGLLGLLLIPLPMFTTVAMGAMTVLFVSVLLTLTLLPALLFILWPAIQAESKSVPNFRKTNIWYSIALFVMKRPVRMCLLASLLLISCLLPLNKMKLAIPDASSLPLGYDSRMAAESYQTHFVTPSTSQVYMVIQGKAISFTKDDWLKAYAIIRKLESDSSVQRIDSVFSSMKMLPEQGYALSQNPIMKKKYEPALQPFIKGNRMLVHVTLQGTSTSKDTMDWVRHWEREGESSDIKFLLGGEVKYQQEVFDEIFINLKYVCLFILVSNFIVLFAAFRSVLIAFKTIFMNLLSLGASFGFLVWVFVEGNLGMEPVSIAIMIPVFIFGLAFGVSMDYGVFLVSRIYEVYRQTGDNDRAVLVGVISTSRIITSAAAIMVAVTGPFAFGEVIGVQQLGVGIAAAILIDATVIRMVLVPSLMRLMGRWNWWAPRWLQ</sequence>
<keyword evidence="3 6" id="KW-0812">Transmembrane</keyword>
<keyword evidence="5 6" id="KW-0472">Membrane</keyword>
<evidence type="ECO:0000259" key="7">
    <source>
        <dbReference type="PROSITE" id="PS50156"/>
    </source>
</evidence>
<dbReference type="Gene3D" id="1.20.1640.10">
    <property type="entry name" value="Multidrug efflux transporter AcrB transmembrane domain"/>
    <property type="match status" value="2"/>
</dbReference>
<dbReference type="PANTHER" id="PTHR33406:SF13">
    <property type="entry name" value="MEMBRANE PROTEIN YDFJ"/>
    <property type="match status" value="1"/>
</dbReference>
<feature type="transmembrane region" description="Helical" evidence="6">
    <location>
        <begin position="672"/>
        <end position="694"/>
    </location>
</feature>
<dbReference type="SUPFAM" id="SSF82866">
    <property type="entry name" value="Multidrug efflux transporter AcrB transmembrane domain"/>
    <property type="match status" value="2"/>
</dbReference>
<dbReference type="Proteomes" id="UP001300012">
    <property type="component" value="Unassembled WGS sequence"/>
</dbReference>
<keyword evidence="2" id="KW-1003">Cell membrane</keyword>